<dbReference type="AlphaFoldDB" id="A0A381WR98"/>
<evidence type="ECO:0000313" key="1">
    <source>
        <dbReference type="EMBL" id="SVA55049.1"/>
    </source>
</evidence>
<protein>
    <recommendedName>
        <fullName evidence="2">Phenazine biosynthesis protein PhzF family</fullName>
    </recommendedName>
</protein>
<dbReference type="SUPFAM" id="SSF54506">
    <property type="entry name" value="Diaminopimelate epimerase-like"/>
    <property type="match status" value="1"/>
</dbReference>
<evidence type="ECO:0008006" key="2">
    <source>
        <dbReference type="Google" id="ProtNLM"/>
    </source>
</evidence>
<dbReference type="GO" id="GO:0016853">
    <property type="term" value="F:isomerase activity"/>
    <property type="evidence" value="ECO:0007669"/>
    <property type="project" value="TreeGrafter"/>
</dbReference>
<organism evidence="1">
    <name type="scientific">marine metagenome</name>
    <dbReference type="NCBI Taxonomy" id="408172"/>
    <lineage>
        <taxon>unclassified sequences</taxon>
        <taxon>metagenomes</taxon>
        <taxon>ecological metagenomes</taxon>
    </lineage>
</organism>
<dbReference type="NCBIfam" id="TIGR00654">
    <property type="entry name" value="PhzF_family"/>
    <property type="match status" value="1"/>
</dbReference>
<accession>A0A381WR98</accession>
<dbReference type="Pfam" id="PF02567">
    <property type="entry name" value="PhzC-PhzF"/>
    <property type="match status" value="1"/>
</dbReference>
<proteinExistence type="predicted"/>
<dbReference type="Gene3D" id="3.10.310.10">
    <property type="entry name" value="Diaminopimelate Epimerase, Chain A, domain 1"/>
    <property type="match status" value="2"/>
</dbReference>
<dbReference type="PIRSF" id="PIRSF016184">
    <property type="entry name" value="PhzC_PhzF"/>
    <property type="match status" value="1"/>
</dbReference>
<name>A0A381WR98_9ZZZZ</name>
<dbReference type="InterPro" id="IPR003719">
    <property type="entry name" value="Phenazine_PhzF-like"/>
</dbReference>
<dbReference type="PANTHER" id="PTHR13774:SF32">
    <property type="entry name" value="ANTISENSE-ENHANCING SEQUENCE 1"/>
    <property type="match status" value="1"/>
</dbReference>
<sequence>MSDLQMQQIAREINYSESTFVLPSEKGQTRHVRIFTPTIEVPFAGHPSIGTAFVLATTGELGVGELPRSIVFEQAAGPVPVSIQRTTRDSLWFELKAPETLTLGPAADIKTLSVAVSLAIDDFDTSVHVPGVASVGLPFLFARVRDSSVLSRARVNFVGFDRLRDSGLVSEVHLYAPSSGAFDIRARVFVPADGMFEDPATGSANCALGALLAHHDSASHGEFIWTVSQGSEIGRPSTIQVRALKENGSVTASWVGGHCVMVSDATFYTG</sequence>
<reference evidence="1" key="1">
    <citation type="submission" date="2018-05" db="EMBL/GenBank/DDBJ databases">
        <authorList>
            <person name="Lanie J.A."/>
            <person name="Ng W.-L."/>
            <person name="Kazmierczak K.M."/>
            <person name="Andrzejewski T.M."/>
            <person name="Davidsen T.M."/>
            <person name="Wayne K.J."/>
            <person name="Tettelin H."/>
            <person name="Glass J.I."/>
            <person name="Rusch D."/>
            <person name="Podicherti R."/>
            <person name="Tsui H.-C.T."/>
            <person name="Winkler M.E."/>
        </authorList>
    </citation>
    <scope>NUCLEOTIDE SEQUENCE</scope>
</reference>
<gene>
    <name evidence="1" type="ORF">METZ01_LOCUS107903</name>
</gene>
<dbReference type="GO" id="GO:0005737">
    <property type="term" value="C:cytoplasm"/>
    <property type="evidence" value="ECO:0007669"/>
    <property type="project" value="TreeGrafter"/>
</dbReference>
<dbReference type="EMBL" id="UINC01012629">
    <property type="protein sequence ID" value="SVA55049.1"/>
    <property type="molecule type" value="Genomic_DNA"/>
</dbReference>
<dbReference type="PANTHER" id="PTHR13774">
    <property type="entry name" value="PHENAZINE BIOSYNTHESIS PROTEIN"/>
    <property type="match status" value="1"/>
</dbReference>